<evidence type="ECO:0000313" key="2">
    <source>
        <dbReference type="EMBL" id="ARN83577.1"/>
    </source>
</evidence>
<dbReference type="PANTHER" id="PTHR43666">
    <property type="entry name" value="TLDD PROTEIN"/>
    <property type="match status" value="1"/>
</dbReference>
<dbReference type="Pfam" id="PF19289">
    <property type="entry name" value="PmbA_TldD_3rd"/>
    <property type="match status" value="1"/>
</dbReference>
<dbReference type="OrthoDB" id="9763230at2"/>
<dbReference type="AlphaFoldDB" id="A0A1W6N197"/>
<dbReference type="RefSeq" id="WP_085773659.1">
    <property type="nucleotide sequence ID" value="NZ_AP027149.1"/>
</dbReference>
<dbReference type="InterPro" id="IPR045569">
    <property type="entry name" value="Metalloprtase-TldD/E_C"/>
</dbReference>
<name>A0A1W6N197_9HYPH</name>
<dbReference type="Proteomes" id="UP000193978">
    <property type="component" value="Chromosome"/>
</dbReference>
<feature type="domain" description="Metalloprotease TldD/E C-terminal" evidence="1">
    <location>
        <begin position="222"/>
        <end position="438"/>
    </location>
</feature>
<dbReference type="GO" id="GO:0006508">
    <property type="term" value="P:proteolysis"/>
    <property type="evidence" value="ECO:0007669"/>
    <property type="project" value="InterPro"/>
</dbReference>
<reference evidence="2 3" key="1">
    <citation type="submission" date="2017-02" db="EMBL/GenBank/DDBJ databases">
        <authorList>
            <person name="Peterson S.W."/>
        </authorList>
    </citation>
    <scope>NUCLEOTIDE SEQUENCE [LARGE SCALE GENOMIC DNA]</scope>
    <source>
        <strain evidence="2 3">S285</strain>
    </source>
</reference>
<sequence length="444" mass="47741">MLLSRREVRSIADRLLAGSKSDGCEIVLRGGREHNLRFANGGATTNRTAEWLTLRVSAHAQERVGLVEIASVDEAAGLRALAKAEEIARALPQDPDYVPPLGPQRYARSNLFCENTAALGLDALASFAGSAIAQSRASEVAAFGQVASGASFFARATSAGLFSYERQSAIELSTTARNRNDAWSGWAGAKTIQAAGLNAAALARHACDKAAWSQEPRDLDPGSWTVVFEPEATAELASWLLHALDARSADEGRSFFSRKGGGNLRGEGLFDEKLTLRSDPNDLIAPQKAIGFEGAPQRPRAWIENGRLVSLFLDRAYAKKRGEAPIPSASSFRMEGGSTPIEEMIRATKRGLLVTRLWYTNMLDPRSLLLTGLTRDGNFLIEDGRIVAPARNLRFNQSLAALFAKIEALGPAEPTWRSLRDEGFGAAPAMLVSGVTFSSRSGGI</sequence>
<keyword evidence="3" id="KW-1185">Reference proteome</keyword>
<dbReference type="EMBL" id="CP019948">
    <property type="protein sequence ID" value="ARN83577.1"/>
    <property type="molecule type" value="Genomic_DNA"/>
</dbReference>
<dbReference type="Gene3D" id="3.30.2290.10">
    <property type="entry name" value="PmbA/TldD superfamily"/>
    <property type="match status" value="1"/>
</dbReference>
<dbReference type="SUPFAM" id="SSF111283">
    <property type="entry name" value="Putative modulator of DNA gyrase, PmbA/TldD"/>
    <property type="match status" value="1"/>
</dbReference>
<evidence type="ECO:0000313" key="3">
    <source>
        <dbReference type="Proteomes" id="UP000193978"/>
    </source>
</evidence>
<accession>A0A1W6N197</accession>
<dbReference type="KEGG" id="mbry:B1812_11050"/>
<dbReference type="PANTHER" id="PTHR43666:SF1">
    <property type="entry name" value="CONSERVED PROTEIN"/>
    <property type="match status" value="1"/>
</dbReference>
<evidence type="ECO:0000259" key="1">
    <source>
        <dbReference type="Pfam" id="PF19289"/>
    </source>
</evidence>
<protein>
    <submittedName>
        <fullName evidence="2">Peptidase U62</fullName>
    </submittedName>
</protein>
<gene>
    <name evidence="2" type="ORF">B1812_11050</name>
</gene>
<proteinExistence type="predicted"/>
<dbReference type="InterPro" id="IPR035068">
    <property type="entry name" value="TldD/PmbA_N"/>
</dbReference>
<organism evidence="2 3">
    <name type="scientific">Methylocystis bryophila</name>
    <dbReference type="NCBI Taxonomy" id="655015"/>
    <lineage>
        <taxon>Bacteria</taxon>
        <taxon>Pseudomonadati</taxon>
        <taxon>Pseudomonadota</taxon>
        <taxon>Alphaproteobacteria</taxon>
        <taxon>Hyphomicrobiales</taxon>
        <taxon>Methylocystaceae</taxon>
        <taxon>Methylocystis</taxon>
    </lineage>
</organism>
<dbReference type="InterPro" id="IPR036059">
    <property type="entry name" value="TldD/PmbA_sf"/>
</dbReference>
<dbReference type="GO" id="GO:0008237">
    <property type="term" value="F:metallopeptidase activity"/>
    <property type="evidence" value="ECO:0007669"/>
    <property type="project" value="InterPro"/>
</dbReference>
<dbReference type="STRING" id="655015.B1812_11050"/>